<gene>
    <name evidence="8" type="ORF">C1I64_19475</name>
</gene>
<reference evidence="8 9" key="1">
    <citation type="submission" date="2018-03" db="EMBL/GenBank/DDBJ databases">
        <title>Bacteriophage NCPPB3778 and a type I-E CRISPR drive the evolution of the US Biological Select Agent, Rathayibacter toxicus.</title>
        <authorList>
            <person name="Davis E.W.II."/>
            <person name="Tabima J.F."/>
            <person name="Weisberg A.J."/>
            <person name="Dantas Lopes L."/>
            <person name="Wiseman M.S."/>
            <person name="Wiseman M.S."/>
            <person name="Pupko T."/>
            <person name="Belcher M.S."/>
            <person name="Sechler A.J."/>
            <person name="Tancos M.A."/>
            <person name="Schroeder B.K."/>
            <person name="Murray T.D."/>
            <person name="Luster D.G."/>
            <person name="Schneider W.L."/>
            <person name="Rogers E."/>
            <person name="Andreote F.D."/>
            <person name="Grunwald N.J."/>
            <person name="Putnam M.L."/>
            <person name="Chang J.H."/>
        </authorList>
    </citation>
    <scope>NUCLEOTIDE SEQUENCE [LARGE SCALE GENOMIC DNA]</scope>
    <source>
        <strain evidence="8 9">DSM 15932</strain>
    </source>
</reference>
<dbReference type="EC" id="2.7.1.176" evidence="2"/>
<comment type="catalytic activity">
    <reaction evidence="6">
        <text>UDP-N-acetyl-alpha-D-glucosamine + ATP = UDP-N-acetyl-alpha-D-glucosamine 3'-phosphate + ADP + H(+)</text>
        <dbReference type="Rhea" id="RHEA:32671"/>
        <dbReference type="ChEBI" id="CHEBI:15378"/>
        <dbReference type="ChEBI" id="CHEBI:30616"/>
        <dbReference type="ChEBI" id="CHEBI:57705"/>
        <dbReference type="ChEBI" id="CHEBI:64353"/>
        <dbReference type="ChEBI" id="CHEBI:456216"/>
        <dbReference type="EC" id="2.7.1.176"/>
    </reaction>
</comment>
<evidence type="ECO:0000313" key="8">
    <source>
        <dbReference type="EMBL" id="AZZ53999.1"/>
    </source>
</evidence>
<keyword evidence="3" id="KW-0547">Nucleotide-binding</keyword>
<protein>
    <recommendedName>
        <fullName evidence="5">UDP-N-acetylglucosamine kinase</fullName>
        <ecNumber evidence="2">2.7.1.176</ecNumber>
    </recommendedName>
    <alternativeName>
        <fullName evidence="5">UDP-N-acetylglucosamine kinase</fullName>
    </alternativeName>
</protein>
<comment type="similarity">
    <text evidence="1">Belongs to the zeta toxin family.</text>
</comment>
<evidence type="ECO:0000256" key="6">
    <source>
        <dbReference type="ARBA" id="ARBA00048178"/>
    </source>
</evidence>
<organism evidence="8 9">
    <name type="scientific">Rathayibacter festucae DSM 15932</name>
    <dbReference type="NCBI Taxonomy" id="1328866"/>
    <lineage>
        <taxon>Bacteria</taxon>
        <taxon>Bacillati</taxon>
        <taxon>Actinomycetota</taxon>
        <taxon>Actinomycetes</taxon>
        <taxon>Micrococcales</taxon>
        <taxon>Microbacteriaceae</taxon>
        <taxon>Rathayibacter</taxon>
    </lineage>
</organism>
<evidence type="ECO:0000259" key="7">
    <source>
        <dbReference type="Pfam" id="PF06414"/>
    </source>
</evidence>
<feature type="domain" description="Zeta toxin" evidence="7">
    <location>
        <begin position="74"/>
        <end position="263"/>
    </location>
</feature>
<dbReference type="InterPro" id="IPR027417">
    <property type="entry name" value="P-loop_NTPase"/>
</dbReference>
<evidence type="ECO:0000256" key="2">
    <source>
        <dbReference type="ARBA" id="ARBA00011963"/>
    </source>
</evidence>
<evidence type="ECO:0000256" key="5">
    <source>
        <dbReference type="ARBA" id="ARBA00032897"/>
    </source>
</evidence>
<dbReference type="KEGG" id="rfs:C1I64_19475"/>
<proteinExistence type="inferred from homology"/>
<sequence>MSSSSVTDRVDEHRAVLLALTTAGGAIGAESPHASQRNAEWFDQETRQPLPGRDTAQREMIRALRAGAPDVRRDREAVLLAGPPGAGKTTALDELLASTRTTAADWRILNADDVKDLLLRRALEDGSYESHLTPPDLAAVEADGGKVWPRERAALVHEESSMVMKRVRDQSVRRGENVVVDGTLANADAGRTLVERLEGQGYRVRVVLVDGPRAVTEARVADRWARGYRCAVDGIADPGDPDLLVLGGRWVPAQVTDALYRDGDDSSICTSSARVIAESSAAVTQLDVYRIGRPSGTPELVERRIGKHEDGRWIAVERFGPEELRSERGRRETERREIP</sequence>
<evidence type="ECO:0000256" key="4">
    <source>
        <dbReference type="ARBA" id="ARBA00022840"/>
    </source>
</evidence>
<name>A0A3Q9V2I1_9MICO</name>
<dbReference type="Proteomes" id="UP000285317">
    <property type="component" value="Chromosome"/>
</dbReference>
<dbReference type="GO" id="GO:0005524">
    <property type="term" value="F:ATP binding"/>
    <property type="evidence" value="ECO:0007669"/>
    <property type="project" value="UniProtKB-KW"/>
</dbReference>
<accession>A0A3Q9V2I1</accession>
<keyword evidence="4" id="KW-0067">ATP-binding</keyword>
<evidence type="ECO:0000256" key="1">
    <source>
        <dbReference type="ARBA" id="ARBA00009104"/>
    </source>
</evidence>
<dbReference type="GO" id="GO:0016301">
    <property type="term" value="F:kinase activity"/>
    <property type="evidence" value="ECO:0007669"/>
    <property type="project" value="InterPro"/>
</dbReference>
<dbReference type="InterPro" id="IPR010488">
    <property type="entry name" value="Zeta_toxin_domain"/>
</dbReference>
<evidence type="ECO:0000256" key="3">
    <source>
        <dbReference type="ARBA" id="ARBA00022741"/>
    </source>
</evidence>
<dbReference type="SUPFAM" id="SSF52540">
    <property type="entry name" value="P-loop containing nucleoside triphosphate hydrolases"/>
    <property type="match status" value="1"/>
</dbReference>
<evidence type="ECO:0000313" key="9">
    <source>
        <dbReference type="Proteomes" id="UP000285317"/>
    </source>
</evidence>
<dbReference type="AlphaFoldDB" id="A0A3Q9V2I1"/>
<dbReference type="EMBL" id="CP028137">
    <property type="protein sequence ID" value="AZZ53999.1"/>
    <property type="molecule type" value="Genomic_DNA"/>
</dbReference>
<dbReference type="Gene3D" id="3.40.50.300">
    <property type="entry name" value="P-loop containing nucleotide triphosphate hydrolases"/>
    <property type="match status" value="1"/>
</dbReference>
<dbReference type="Pfam" id="PF06414">
    <property type="entry name" value="Zeta_toxin"/>
    <property type="match status" value="1"/>
</dbReference>